<evidence type="ECO:0000259" key="3">
    <source>
        <dbReference type="Pfam" id="PF20153"/>
    </source>
</evidence>
<keyword evidence="2" id="KW-0812">Transmembrane</keyword>
<organism evidence="4 5">
    <name type="scientific">Cerrena zonata</name>
    <dbReference type="NCBI Taxonomy" id="2478898"/>
    <lineage>
        <taxon>Eukaryota</taxon>
        <taxon>Fungi</taxon>
        <taxon>Dikarya</taxon>
        <taxon>Basidiomycota</taxon>
        <taxon>Agaricomycotina</taxon>
        <taxon>Agaricomycetes</taxon>
        <taxon>Polyporales</taxon>
        <taxon>Cerrenaceae</taxon>
        <taxon>Cerrena</taxon>
    </lineage>
</organism>
<feature type="transmembrane region" description="Helical" evidence="2">
    <location>
        <begin position="94"/>
        <end position="113"/>
    </location>
</feature>
<reference evidence="4 5" key="1">
    <citation type="submission" date="2022-09" db="EMBL/GenBank/DDBJ databases">
        <authorList>
            <person name="Palmer J.M."/>
        </authorList>
    </citation>
    <scope>NUCLEOTIDE SEQUENCE [LARGE SCALE GENOMIC DNA]</scope>
    <source>
        <strain evidence="4 5">DSM 7382</strain>
    </source>
</reference>
<comment type="caution">
    <text evidence="4">The sequence shown here is derived from an EMBL/GenBank/DDBJ whole genome shotgun (WGS) entry which is preliminary data.</text>
</comment>
<proteinExistence type="predicted"/>
<feature type="transmembrane region" description="Helical" evidence="2">
    <location>
        <begin position="174"/>
        <end position="192"/>
    </location>
</feature>
<feature type="region of interest" description="Disordered" evidence="1">
    <location>
        <begin position="36"/>
        <end position="64"/>
    </location>
</feature>
<dbReference type="AlphaFoldDB" id="A0AAW0G2M4"/>
<evidence type="ECO:0000313" key="4">
    <source>
        <dbReference type="EMBL" id="KAK7687968.1"/>
    </source>
</evidence>
<evidence type="ECO:0000313" key="5">
    <source>
        <dbReference type="Proteomes" id="UP001385951"/>
    </source>
</evidence>
<gene>
    <name evidence="4" type="ORF">QCA50_009187</name>
</gene>
<feature type="transmembrane region" description="Helical" evidence="2">
    <location>
        <begin position="224"/>
        <end position="246"/>
    </location>
</feature>
<keyword evidence="5" id="KW-1185">Reference proteome</keyword>
<keyword evidence="2" id="KW-0472">Membrane</keyword>
<keyword evidence="2" id="KW-1133">Transmembrane helix</keyword>
<feature type="domain" description="DUF6535" evidence="3">
    <location>
        <begin position="72"/>
        <end position="253"/>
    </location>
</feature>
<evidence type="ECO:0000256" key="1">
    <source>
        <dbReference type="SAM" id="MobiDB-lite"/>
    </source>
</evidence>
<evidence type="ECO:0000256" key="2">
    <source>
        <dbReference type="SAM" id="Phobius"/>
    </source>
</evidence>
<dbReference type="EMBL" id="JASBNA010000012">
    <property type="protein sequence ID" value="KAK7687968.1"/>
    <property type="molecule type" value="Genomic_DNA"/>
</dbReference>
<feature type="transmembrane region" description="Helical" evidence="2">
    <location>
        <begin position="258"/>
        <end position="283"/>
    </location>
</feature>
<sequence length="510" mass="58411">MYNFTNFTGTQDESPSGSVMIQMPEIQPITANRAPDREYDQTHSHQHREEFTSPPRTEEVSRVQIDSEHTGWARLSDLYHKYDKTRIQDVKEDVDTLLVFTGLFSAVLSAFVIESYTTLQQQPQDLTNQILLQILSQLHTLSVRGNPSDFIPPSHFSVEPSFVVSHSSVRINTLWSLSLILTLITASLGILVKQWLHEFMAQEPLEPKKRLKIRLLREEGVQTWGVFELAACLPLLLQTTLFLFFIGLSEFLRNLNAIVGWATTGMMFAWLGFFIFATFAPIFSSRCPYKTPILTHIFSTLRVKLTRQAIRGLNRLPVSWRARPTSPGFTPRFLRVVTGSVIKWFHHSKFFEEKAVGEEKTLDMAVLSHSLHVLQGEQLQDTLVQCLRSCELPYIDQYIRFLMEGTKDRPQFCWLPRLSRERRGLCLEFISACSVMMGTIIFSSSRRLTCQDYTKVSHSHLSICFLSFGNSATSEEGILEASPTSREHCNNSVAFTLSCRIQDDQLRRQT</sequence>
<protein>
    <recommendedName>
        <fullName evidence="3">DUF6535 domain-containing protein</fullName>
    </recommendedName>
</protein>
<dbReference type="Pfam" id="PF20153">
    <property type="entry name" value="DUF6535"/>
    <property type="match status" value="1"/>
</dbReference>
<dbReference type="Proteomes" id="UP001385951">
    <property type="component" value="Unassembled WGS sequence"/>
</dbReference>
<accession>A0AAW0G2M4</accession>
<name>A0AAW0G2M4_9APHY</name>
<dbReference type="InterPro" id="IPR045338">
    <property type="entry name" value="DUF6535"/>
</dbReference>